<dbReference type="EMBL" id="JXUW01000006">
    <property type="protein sequence ID" value="KJE77272.1"/>
    <property type="molecule type" value="Genomic_DNA"/>
</dbReference>
<dbReference type="STRING" id="1121877.FEAC_09840"/>
<evidence type="ECO:0000313" key="1">
    <source>
        <dbReference type="EMBL" id="KJE77272.1"/>
    </source>
</evidence>
<dbReference type="PANTHER" id="PTHR37816:SF1">
    <property type="entry name" value="TOXIN"/>
    <property type="match status" value="1"/>
</dbReference>
<reference evidence="1 2" key="1">
    <citation type="submission" date="2015-01" db="EMBL/GenBank/DDBJ databases">
        <title>Draft genome of the acidophilic iron oxidizer Ferrimicrobium acidiphilum strain T23.</title>
        <authorList>
            <person name="Poehlein A."/>
            <person name="Eisen S."/>
            <person name="Schloemann M."/>
            <person name="Johnson B.D."/>
            <person name="Daniel R."/>
            <person name="Muehling M."/>
        </authorList>
    </citation>
    <scope>NUCLEOTIDE SEQUENCE [LARGE SCALE GENOMIC DNA]</scope>
    <source>
        <strain evidence="1 2">T23</strain>
    </source>
</reference>
<organism evidence="1 2">
    <name type="scientific">Ferrimicrobium acidiphilum DSM 19497</name>
    <dbReference type="NCBI Taxonomy" id="1121877"/>
    <lineage>
        <taxon>Bacteria</taxon>
        <taxon>Bacillati</taxon>
        <taxon>Actinomycetota</taxon>
        <taxon>Acidimicrobiia</taxon>
        <taxon>Acidimicrobiales</taxon>
        <taxon>Acidimicrobiaceae</taxon>
        <taxon>Ferrimicrobium</taxon>
    </lineage>
</organism>
<sequence length="193" mass="22599">MPLLSTVDQLDFAPSRALVAGVSGSGKSSLCRRLSRKLDLTYVELDSLFHGPNWSVLPTFELEVDRFIAQNRWVTEWQYDVVRERLLARAQLLIWLDYPLHVVMRRVVLRTLIRGFAHQPLWNGNVEPPFWTIFNKPEHIVRWAWRTRSSYPPRIREILLERPQLPILRLTRPSQADEVVAALDYRLRSSTTS</sequence>
<dbReference type="RefSeq" id="WP_201773842.1">
    <property type="nucleotide sequence ID" value="NZ_JXUW01000006.1"/>
</dbReference>
<protein>
    <submittedName>
        <fullName evidence="1">Topology modulation protein</fullName>
    </submittedName>
</protein>
<dbReference type="Proteomes" id="UP000032336">
    <property type="component" value="Unassembled WGS sequence"/>
</dbReference>
<name>A0A0D8FYB1_9ACTN</name>
<keyword evidence="2" id="KW-1185">Reference proteome</keyword>
<accession>A0A0D8FYB1</accession>
<dbReference type="InterPro" id="IPR052922">
    <property type="entry name" value="Cytidylate_Kinase-2"/>
</dbReference>
<dbReference type="InterPro" id="IPR027417">
    <property type="entry name" value="P-loop_NTPase"/>
</dbReference>
<dbReference type="AlphaFoldDB" id="A0A0D8FYB1"/>
<dbReference type="SUPFAM" id="SSF52540">
    <property type="entry name" value="P-loop containing nucleoside triphosphate hydrolases"/>
    <property type="match status" value="1"/>
</dbReference>
<dbReference type="eggNOG" id="COG0563">
    <property type="taxonomic scope" value="Bacteria"/>
</dbReference>
<dbReference type="PATRIC" id="fig|1121877.4.peg.1068"/>
<evidence type="ECO:0000313" key="2">
    <source>
        <dbReference type="Proteomes" id="UP000032336"/>
    </source>
</evidence>
<gene>
    <name evidence="1" type="ORF">FEAC_09840</name>
</gene>
<dbReference type="PANTHER" id="PTHR37816">
    <property type="entry name" value="YALI0E33011P"/>
    <property type="match status" value="1"/>
</dbReference>
<dbReference type="GeneID" id="78372248"/>
<proteinExistence type="predicted"/>
<dbReference type="Gene3D" id="3.40.50.300">
    <property type="entry name" value="P-loop containing nucleotide triphosphate hydrolases"/>
    <property type="match status" value="1"/>
</dbReference>
<comment type="caution">
    <text evidence="1">The sequence shown here is derived from an EMBL/GenBank/DDBJ whole genome shotgun (WGS) entry which is preliminary data.</text>
</comment>